<organism evidence="4 5">
    <name type="scientific">Caldalkalibacillus uzonensis</name>
    <dbReference type="NCBI Taxonomy" id="353224"/>
    <lineage>
        <taxon>Bacteria</taxon>
        <taxon>Bacillati</taxon>
        <taxon>Bacillota</taxon>
        <taxon>Bacilli</taxon>
        <taxon>Bacillales</taxon>
        <taxon>Bacillaceae</taxon>
        <taxon>Caldalkalibacillus</taxon>
    </lineage>
</organism>
<keyword evidence="2" id="KW-1133">Transmembrane helix</keyword>
<proteinExistence type="inferred from homology"/>
<feature type="transmembrane region" description="Helical" evidence="2">
    <location>
        <begin position="104"/>
        <end position="123"/>
    </location>
</feature>
<comment type="caution">
    <text evidence="4">The sequence shown here is derived from an EMBL/GenBank/DDBJ whole genome shotgun (WGS) entry which is preliminary data.</text>
</comment>
<dbReference type="EMBL" id="JAUSUQ010000003">
    <property type="protein sequence ID" value="MDQ0338204.1"/>
    <property type="molecule type" value="Genomic_DNA"/>
</dbReference>
<keyword evidence="5" id="KW-1185">Reference proteome</keyword>
<evidence type="ECO:0000256" key="1">
    <source>
        <dbReference type="ARBA" id="ARBA00009199"/>
    </source>
</evidence>
<protein>
    <submittedName>
        <fullName evidence="4">Asp-tRNA(Asn)/Glu-tRNA(Gln) amidotransferase A subunit family amidase</fullName>
    </submittedName>
</protein>
<dbReference type="SUPFAM" id="SSF75304">
    <property type="entry name" value="Amidase signature (AS) enzymes"/>
    <property type="match status" value="1"/>
</dbReference>
<gene>
    <name evidence="4" type="ORF">J2S00_000988</name>
</gene>
<dbReference type="PANTHER" id="PTHR11895">
    <property type="entry name" value="TRANSAMIDASE"/>
    <property type="match status" value="1"/>
</dbReference>
<sequence>MDKITQLSVRQMAEHISKGVLSPVEIVKAHLEHIDRMEAKIKAWKLIDRRRTLETAKFLAKEARQGRIRSLLHGIPIGVKDNIDVAGLQTQVGSKVGATSQQMGFFLLLQLLIHLVFLAGLGMT</sequence>
<keyword evidence="2" id="KW-0472">Membrane</keyword>
<dbReference type="PANTHER" id="PTHR11895:SF7">
    <property type="entry name" value="GLUTAMYL-TRNA(GLN) AMIDOTRANSFERASE SUBUNIT A, MITOCHONDRIAL"/>
    <property type="match status" value="1"/>
</dbReference>
<name>A0ABU0CP80_9BACI</name>
<dbReference type="Proteomes" id="UP001232445">
    <property type="component" value="Unassembled WGS sequence"/>
</dbReference>
<dbReference type="InterPro" id="IPR036928">
    <property type="entry name" value="AS_sf"/>
</dbReference>
<accession>A0ABU0CP80</accession>
<evidence type="ECO:0000313" key="5">
    <source>
        <dbReference type="Proteomes" id="UP001232445"/>
    </source>
</evidence>
<dbReference type="Pfam" id="PF01425">
    <property type="entry name" value="Amidase"/>
    <property type="match status" value="1"/>
</dbReference>
<dbReference type="InterPro" id="IPR000120">
    <property type="entry name" value="Amidase"/>
</dbReference>
<evidence type="ECO:0000259" key="3">
    <source>
        <dbReference type="Pfam" id="PF01425"/>
    </source>
</evidence>
<comment type="similarity">
    <text evidence="1">Belongs to the amidase family.</text>
</comment>
<evidence type="ECO:0000313" key="4">
    <source>
        <dbReference type="EMBL" id="MDQ0338204.1"/>
    </source>
</evidence>
<evidence type="ECO:0000256" key="2">
    <source>
        <dbReference type="SAM" id="Phobius"/>
    </source>
</evidence>
<dbReference type="InterPro" id="IPR023631">
    <property type="entry name" value="Amidase_dom"/>
</dbReference>
<keyword evidence="2" id="KW-0812">Transmembrane</keyword>
<reference evidence="4 5" key="1">
    <citation type="submission" date="2023-07" db="EMBL/GenBank/DDBJ databases">
        <title>Genomic Encyclopedia of Type Strains, Phase IV (KMG-IV): sequencing the most valuable type-strain genomes for metagenomic binning, comparative biology and taxonomic classification.</title>
        <authorList>
            <person name="Goeker M."/>
        </authorList>
    </citation>
    <scope>NUCLEOTIDE SEQUENCE [LARGE SCALE GENOMIC DNA]</scope>
    <source>
        <strain evidence="4 5">DSM 17740</strain>
    </source>
</reference>
<dbReference type="Gene3D" id="3.90.1300.10">
    <property type="entry name" value="Amidase signature (AS) domain"/>
    <property type="match status" value="1"/>
</dbReference>
<feature type="domain" description="Amidase" evidence="3">
    <location>
        <begin position="25"/>
        <end position="96"/>
    </location>
</feature>